<comment type="caution">
    <text evidence="2">The sequence shown here is derived from an EMBL/GenBank/DDBJ whole genome shotgun (WGS) entry which is preliminary data.</text>
</comment>
<keyword evidence="1" id="KW-0812">Transmembrane</keyword>
<accession>A0ABU6BBA7</accession>
<protein>
    <submittedName>
        <fullName evidence="2">HXXEE domain-containing protein</fullName>
    </submittedName>
</protein>
<evidence type="ECO:0000313" key="3">
    <source>
        <dbReference type="Proteomes" id="UP001308656"/>
    </source>
</evidence>
<dbReference type="Proteomes" id="UP001308656">
    <property type="component" value="Unassembled WGS sequence"/>
</dbReference>
<keyword evidence="1" id="KW-0472">Membrane</keyword>
<feature type="transmembrane region" description="Helical" evidence="1">
    <location>
        <begin position="41"/>
        <end position="65"/>
    </location>
</feature>
<dbReference type="Pfam" id="PF13787">
    <property type="entry name" value="HXXEE"/>
    <property type="match status" value="1"/>
</dbReference>
<gene>
    <name evidence="2" type="ORF">SM122_09460</name>
</gene>
<dbReference type="RefSeq" id="WP_195326694.1">
    <property type="nucleotide sequence ID" value="NZ_JAYKTO010000002.1"/>
</dbReference>
<feature type="transmembrane region" description="Helical" evidence="1">
    <location>
        <begin position="129"/>
        <end position="149"/>
    </location>
</feature>
<keyword evidence="3" id="KW-1185">Reference proteome</keyword>
<keyword evidence="1" id="KW-1133">Transmembrane helix</keyword>
<proteinExistence type="predicted"/>
<organism evidence="2 3">
    <name type="scientific">Streptococcus gingivalis</name>
    <dbReference type="NCBI Taxonomy" id="3111861"/>
    <lineage>
        <taxon>Bacteria</taxon>
        <taxon>Bacillati</taxon>
        <taxon>Bacillota</taxon>
        <taxon>Bacilli</taxon>
        <taxon>Lactobacillales</taxon>
        <taxon>Streptococcaceae</taxon>
        <taxon>Streptococcus</taxon>
    </lineage>
</organism>
<evidence type="ECO:0000256" key="1">
    <source>
        <dbReference type="SAM" id="Phobius"/>
    </source>
</evidence>
<feature type="transmembrane region" description="Helical" evidence="1">
    <location>
        <begin position="96"/>
        <end position="117"/>
    </location>
</feature>
<name>A0ABU6BBA7_9STRE</name>
<feature type="transmembrane region" description="Helical" evidence="1">
    <location>
        <begin position="71"/>
        <end position="89"/>
    </location>
</feature>
<feature type="transmembrane region" description="Helical" evidence="1">
    <location>
        <begin position="6"/>
        <end position="29"/>
    </location>
</feature>
<sequence length="157" mass="18642">MTLTQFYFLFPALFMLHELEEIIWMPSFVKKLSAQFPDIRFLSYYTPFTFNAIVLEQFLILLLSLFLSYQFSNYTIYATIVIAYIYHIFGHLIQTIVLLKYVPGLLTGIFTSLFSLFCLKNNVPINLYWYSFITLILIIVNLVLSFMFLHKKTLKLR</sequence>
<dbReference type="InterPro" id="IPR025671">
    <property type="entry name" value="HXXEE"/>
</dbReference>
<dbReference type="EMBL" id="JAYKTO010000002">
    <property type="protein sequence ID" value="MEB3520773.1"/>
    <property type="molecule type" value="Genomic_DNA"/>
</dbReference>
<evidence type="ECO:0000313" key="2">
    <source>
        <dbReference type="EMBL" id="MEB3520773.1"/>
    </source>
</evidence>
<reference evidence="2 3" key="1">
    <citation type="submission" date="2024-01" db="EMBL/GenBank/DDBJ databases">
        <title>Description of Streptococcus dentalis sp. nov., Streptococcus gingivalis sp. nov., Streptococcus lingualis sp. nov. isolated from human oral cavity.</title>
        <authorList>
            <person name="Choi Y.S."/>
            <person name="Goo B.J."/>
            <person name="Bae J.W."/>
        </authorList>
    </citation>
    <scope>NUCLEOTIDE SEQUENCE [LARGE SCALE GENOMIC DNA]</scope>
    <source>
        <strain evidence="2 3">S2</strain>
    </source>
</reference>